<name>A0A4R5AVI8_9FLAO</name>
<dbReference type="AlphaFoldDB" id="A0A4R5AVI8"/>
<dbReference type="Pfam" id="PF18922">
    <property type="entry name" value="DUF5672"/>
    <property type="match status" value="1"/>
</dbReference>
<keyword evidence="3" id="KW-1185">Reference proteome</keyword>
<feature type="domain" description="DUF5672" evidence="1">
    <location>
        <begin position="61"/>
        <end position="253"/>
    </location>
</feature>
<evidence type="ECO:0000259" key="1">
    <source>
        <dbReference type="Pfam" id="PF18922"/>
    </source>
</evidence>
<dbReference type="Proteomes" id="UP000295278">
    <property type="component" value="Unassembled WGS sequence"/>
</dbReference>
<organism evidence="2 3">
    <name type="scientific">Flavobacterium caseinilyticum</name>
    <dbReference type="NCBI Taxonomy" id="2541732"/>
    <lineage>
        <taxon>Bacteria</taxon>
        <taxon>Pseudomonadati</taxon>
        <taxon>Bacteroidota</taxon>
        <taxon>Flavobacteriia</taxon>
        <taxon>Flavobacteriales</taxon>
        <taxon>Flavobacteriaceae</taxon>
        <taxon>Flavobacterium</taxon>
    </lineage>
</organism>
<comment type="caution">
    <text evidence="2">The sequence shown here is derived from an EMBL/GenBank/DDBJ whole genome shotgun (WGS) entry which is preliminary data.</text>
</comment>
<proteinExistence type="predicted"/>
<sequence length="274" mass="32855">MSKIRFNLVCVVVIPVHSDSPSNLELISFKQCFDILKKHAIKVMVPKGLNLEAYIKVVPNFEVVEIEPIWQSSLFMYNKLKLSSFFYDLFKEFDYLLTYELDAFVFKDELDFWCDKNYDYIGAPWFFGYSEPLSNDFIGVGNSGFSLRKISSMKNAIQKIYFKEHEYFRISKKKRFLNTIRMPLDYFNMWRNKNNTIQIARHFNEDWFVSFVIPKHKVDFNIAPLDDAIKFSFEVKPDYLFDINNQMLPMGCHAWEKYNFEFWKPHILNFGYEF</sequence>
<dbReference type="RefSeq" id="WP_131909709.1">
    <property type="nucleotide sequence ID" value="NZ_SMFM01000004.1"/>
</dbReference>
<accession>A0A4R5AVI8</accession>
<gene>
    <name evidence="2" type="ORF">E0F89_10380</name>
</gene>
<reference evidence="2 3" key="1">
    <citation type="submission" date="2019-03" db="EMBL/GenBank/DDBJ databases">
        <title>Flavobacterium AT-3-2 sp. nov., isolated from arctic soil.</title>
        <authorList>
            <person name="Chaudhary D.K."/>
        </authorList>
    </citation>
    <scope>NUCLEOTIDE SEQUENCE [LARGE SCALE GENOMIC DNA]</scope>
    <source>
        <strain evidence="2 3">AT-3-2</strain>
    </source>
</reference>
<protein>
    <recommendedName>
        <fullName evidence="1">DUF5672 domain-containing protein</fullName>
    </recommendedName>
</protein>
<evidence type="ECO:0000313" key="3">
    <source>
        <dbReference type="Proteomes" id="UP000295278"/>
    </source>
</evidence>
<dbReference type="OrthoDB" id="7391526at2"/>
<dbReference type="InterPro" id="IPR043729">
    <property type="entry name" value="DUF5672"/>
</dbReference>
<dbReference type="EMBL" id="SMFM01000004">
    <property type="protein sequence ID" value="TDD75959.1"/>
    <property type="molecule type" value="Genomic_DNA"/>
</dbReference>
<evidence type="ECO:0000313" key="2">
    <source>
        <dbReference type="EMBL" id="TDD75959.1"/>
    </source>
</evidence>